<evidence type="ECO:0000313" key="3">
    <source>
        <dbReference type="Proteomes" id="UP000318571"/>
    </source>
</evidence>
<dbReference type="PANTHER" id="PTHR33236:SF4">
    <property type="entry name" value="CUB DOMAIN-CONTAINING PROTEIN"/>
    <property type="match status" value="1"/>
</dbReference>
<dbReference type="PANTHER" id="PTHR33236">
    <property type="entry name" value="INTRAFLAGELLAR TRANSPORT PROTEIN 122 FAMILY PROTEIN-RELATED"/>
    <property type="match status" value="1"/>
</dbReference>
<dbReference type="InterPro" id="IPR058698">
    <property type="entry name" value="CUB_metazoa"/>
</dbReference>
<dbReference type="AlphaFoldDB" id="A0A553PTJ4"/>
<reference evidence="2 3" key="1">
    <citation type="journal article" date="2018" name="Nat. Ecol. Evol.">
        <title>Genomic signatures of mitonuclear coevolution across populations of Tigriopus californicus.</title>
        <authorList>
            <person name="Barreto F.S."/>
            <person name="Watson E.T."/>
            <person name="Lima T.G."/>
            <person name="Willett C.S."/>
            <person name="Edmands S."/>
            <person name="Li W."/>
            <person name="Burton R.S."/>
        </authorList>
    </citation>
    <scope>NUCLEOTIDE SEQUENCE [LARGE SCALE GENOMIC DNA]</scope>
    <source>
        <strain evidence="2 3">San Diego</strain>
    </source>
</reference>
<organism evidence="2 3">
    <name type="scientific">Tigriopus californicus</name>
    <name type="common">Marine copepod</name>
    <dbReference type="NCBI Taxonomy" id="6832"/>
    <lineage>
        <taxon>Eukaryota</taxon>
        <taxon>Metazoa</taxon>
        <taxon>Ecdysozoa</taxon>
        <taxon>Arthropoda</taxon>
        <taxon>Crustacea</taxon>
        <taxon>Multicrustacea</taxon>
        <taxon>Hexanauplia</taxon>
        <taxon>Copepoda</taxon>
        <taxon>Harpacticoida</taxon>
        <taxon>Harpacticidae</taxon>
        <taxon>Tigriopus</taxon>
    </lineage>
</organism>
<dbReference type="EMBL" id="VCGU01000001">
    <property type="protein sequence ID" value="TRY80999.1"/>
    <property type="molecule type" value="Genomic_DNA"/>
</dbReference>
<keyword evidence="3" id="KW-1185">Reference proteome</keyword>
<dbReference type="Gene3D" id="2.60.120.290">
    <property type="entry name" value="Spermadhesin, CUB domain"/>
    <property type="match status" value="1"/>
</dbReference>
<dbReference type="Pfam" id="PF26080">
    <property type="entry name" value="CUB_animal"/>
    <property type="match status" value="1"/>
</dbReference>
<dbReference type="STRING" id="6832.A0A553PTJ4"/>
<feature type="domain" description="CUB" evidence="1">
    <location>
        <begin position="159"/>
        <end position="323"/>
    </location>
</feature>
<comment type="caution">
    <text evidence="2">The sequence shown here is derived from an EMBL/GenBank/DDBJ whole genome shotgun (WGS) entry which is preliminary data.</text>
</comment>
<accession>A0A553PTJ4</accession>
<dbReference type="OMA" id="MAFTEIC"/>
<evidence type="ECO:0000313" key="2">
    <source>
        <dbReference type="EMBL" id="TRY80999.1"/>
    </source>
</evidence>
<dbReference type="Proteomes" id="UP000318571">
    <property type="component" value="Chromosome 12"/>
</dbReference>
<dbReference type="InterPro" id="IPR035914">
    <property type="entry name" value="Sperma_CUB_dom_sf"/>
</dbReference>
<gene>
    <name evidence="2" type="ORF">TCAL_08858</name>
</gene>
<name>A0A553PTJ4_TIGCA</name>
<evidence type="ECO:0000259" key="1">
    <source>
        <dbReference type="Pfam" id="PF26080"/>
    </source>
</evidence>
<sequence>VGALQRNGTCLTVSECTDQGGSLAGGCAAGFGSCCVFFARSDLSTVRQSCAYLQNPEFPSPYRQMQPIRYTVAKLNQEICALRLDFDTFSILGLGGSQELTRDACRDRFTILSSSNPPIPTICGQNMGQHVYVDLGMDSSDLAQLNFEFSGTTNIRMPPNGCLQYHTGLSGQITTFNYNALNDNHLPNQRYNVCIRREFGFCCVQYKACGVVPGSTDPMSAFSISTKDANGNTALGNVDDSCTLDYIAIPGSNVRCDRSGRGGSNRFCGVFLNPIVDSMAFTEICTCVDPFRLEVFTDMAPDGADRSIPNTSQSKGVCLEWNQIQC</sequence>
<protein>
    <recommendedName>
        <fullName evidence="1">CUB domain-containing protein</fullName>
    </recommendedName>
</protein>
<proteinExistence type="predicted"/>
<feature type="non-terminal residue" evidence="2">
    <location>
        <position position="1"/>
    </location>
</feature>